<dbReference type="SMART" id="SM00382">
    <property type="entry name" value="AAA"/>
    <property type="match status" value="1"/>
</dbReference>
<evidence type="ECO:0000256" key="1">
    <source>
        <dbReference type="ARBA" id="ARBA00005417"/>
    </source>
</evidence>
<keyword evidence="7" id="KW-1185">Reference proteome</keyword>
<dbReference type="InterPro" id="IPR003593">
    <property type="entry name" value="AAA+_ATPase"/>
</dbReference>
<accession>A0A078KQW8</accession>
<dbReference type="SUPFAM" id="SSF52540">
    <property type="entry name" value="P-loop containing nucleoside triphosphate hydrolases"/>
    <property type="match status" value="1"/>
</dbReference>
<evidence type="ECO:0000313" key="7">
    <source>
        <dbReference type="Proteomes" id="UP000032431"/>
    </source>
</evidence>
<dbReference type="GO" id="GO:0005524">
    <property type="term" value="F:ATP binding"/>
    <property type="evidence" value="ECO:0007669"/>
    <property type="project" value="UniProtKB-KW"/>
</dbReference>
<keyword evidence="4" id="KW-0067">ATP-binding</keyword>
<dbReference type="InterPro" id="IPR017871">
    <property type="entry name" value="ABC_transporter-like_CS"/>
</dbReference>
<protein>
    <recommendedName>
        <fullName evidence="5">ABC transporter domain-containing protein</fullName>
    </recommendedName>
</protein>
<dbReference type="CDD" id="cd03264">
    <property type="entry name" value="ABC_drug_resistance_like"/>
    <property type="match status" value="1"/>
</dbReference>
<evidence type="ECO:0000256" key="2">
    <source>
        <dbReference type="ARBA" id="ARBA00022448"/>
    </source>
</evidence>
<dbReference type="PANTHER" id="PTHR43335">
    <property type="entry name" value="ABC TRANSPORTER, ATP-BINDING PROTEIN"/>
    <property type="match status" value="1"/>
</dbReference>
<dbReference type="InterPro" id="IPR027417">
    <property type="entry name" value="P-loop_NTPase"/>
</dbReference>
<evidence type="ECO:0000256" key="3">
    <source>
        <dbReference type="ARBA" id="ARBA00022741"/>
    </source>
</evidence>
<dbReference type="AlphaFoldDB" id="A0A078KQW8"/>
<dbReference type="GO" id="GO:0016887">
    <property type="term" value="F:ATP hydrolysis activity"/>
    <property type="evidence" value="ECO:0007669"/>
    <property type="project" value="InterPro"/>
</dbReference>
<keyword evidence="2" id="KW-0813">Transport</keyword>
<evidence type="ECO:0000313" key="6">
    <source>
        <dbReference type="EMBL" id="CDZ23534.1"/>
    </source>
</evidence>
<dbReference type="Proteomes" id="UP000032431">
    <property type="component" value="Chromosome I"/>
</dbReference>
<feature type="domain" description="ABC transporter" evidence="5">
    <location>
        <begin position="3"/>
        <end position="231"/>
    </location>
</feature>
<dbReference type="STRING" id="29343.CCDG5_0395"/>
<reference evidence="7" key="1">
    <citation type="submission" date="2014-07" db="EMBL/GenBank/DDBJ databases">
        <authorList>
            <person name="Wibberg D."/>
        </authorList>
    </citation>
    <scope>NUCLEOTIDE SEQUENCE [LARGE SCALE GENOMIC DNA]</scope>
    <source>
        <strain evidence="7">DG5</strain>
    </source>
</reference>
<proteinExistence type="inferred from homology"/>
<dbReference type="OrthoDB" id="9775135at2"/>
<evidence type="ECO:0000259" key="5">
    <source>
        <dbReference type="PROSITE" id="PS50893"/>
    </source>
</evidence>
<evidence type="ECO:0000256" key="4">
    <source>
        <dbReference type="ARBA" id="ARBA00022840"/>
    </source>
</evidence>
<organism evidence="6 7">
    <name type="scientific">[Clostridium] cellulosi</name>
    <dbReference type="NCBI Taxonomy" id="29343"/>
    <lineage>
        <taxon>Bacteria</taxon>
        <taxon>Bacillati</taxon>
        <taxon>Bacillota</taxon>
        <taxon>Clostridia</taxon>
        <taxon>Eubacteriales</taxon>
        <taxon>Oscillospiraceae</taxon>
        <taxon>Oscillospiraceae incertae sedis</taxon>
    </lineage>
</organism>
<sequence>MTLEIIGLSKSYGTKRALDSVSMTLTPGVYGLLGPNGAGKSTLMNLIVGNLVPDEGKILFDGQDIYKMGASFRALLGYMPQQQGLYDTFTAKRFLYYMASLKGIKKSDAREQIARALRLVNLEGEENKRLSAFSGGMKQRILIAQAILGDPKVLVFDEPTAGLDPKERIRIRNLIAGIALERIVIIATHVVSDIEYIAKEVLLLKSGSLIAKEEPGRLLERLEGRVFELTVPEEKLAQVQAHYKVGNIAKVRQGVAVRVLTDVPPKEYSPRETAPMLEDVYLDCFGDEPEGEKVQVTA</sequence>
<dbReference type="InterPro" id="IPR003439">
    <property type="entry name" value="ABC_transporter-like_ATP-bd"/>
</dbReference>
<gene>
    <name evidence="6" type="ORF">CCDG5_0395</name>
</gene>
<keyword evidence="3" id="KW-0547">Nucleotide-binding</keyword>
<dbReference type="PROSITE" id="PS00211">
    <property type="entry name" value="ABC_TRANSPORTER_1"/>
    <property type="match status" value="1"/>
</dbReference>
<dbReference type="PATRIC" id="fig|29343.3.peg.411"/>
<dbReference type="KEGG" id="ccel:CCDG5_0395"/>
<dbReference type="HOGENOM" id="CLU_000604_1_2_9"/>
<name>A0A078KQW8_9FIRM</name>
<dbReference type="EMBL" id="LM995447">
    <property type="protein sequence ID" value="CDZ23534.1"/>
    <property type="molecule type" value="Genomic_DNA"/>
</dbReference>
<dbReference type="PROSITE" id="PS50893">
    <property type="entry name" value="ABC_TRANSPORTER_2"/>
    <property type="match status" value="1"/>
</dbReference>
<dbReference type="Gene3D" id="3.40.50.300">
    <property type="entry name" value="P-loop containing nucleotide triphosphate hydrolases"/>
    <property type="match status" value="1"/>
</dbReference>
<dbReference type="Pfam" id="PF00005">
    <property type="entry name" value="ABC_tran"/>
    <property type="match status" value="1"/>
</dbReference>
<comment type="similarity">
    <text evidence="1">Belongs to the ABC transporter superfamily.</text>
</comment>
<dbReference type="PANTHER" id="PTHR43335:SF2">
    <property type="entry name" value="ABC TRANSPORTER, ATP-BINDING PROTEIN"/>
    <property type="match status" value="1"/>
</dbReference>